<organism evidence="2 3">
    <name type="scientific">Colocasia esculenta</name>
    <name type="common">Wild taro</name>
    <name type="synonym">Arum esculentum</name>
    <dbReference type="NCBI Taxonomy" id="4460"/>
    <lineage>
        <taxon>Eukaryota</taxon>
        <taxon>Viridiplantae</taxon>
        <taxon>Streptophyta</taxon>
        <taxon>Embryophyta</taxon>
        <taxon>Tracheophyta</taxon>
        <taxon>Spermatophyta</taxon>
        <taxon>Magnoliopsida</taxon>
        <taxon>Liliopsida</taxon>
        <taxon>Araceae</taxon>
        <taxon>Aroideae</taxon>
        <taxon>Colocasieae</taxon>
        <taxon>Colocasia</taxon>
    </lineage>
</organism>
<feature type="compositionally biased region" description="Low complexity" evidence="1">
    <location>
        <begin position="78"/>
        <end position="87"/>
    </location>
</feature>
<dbReference type="AlphaFoldDB" id="A0A843W1S4"/>
<name>A0A843W1S4_COLES</name>
<feature type="compositionally biased region" description="Low complexity" evidence="1">
    <location>
        <begin position="109"/>
        <end position="130"/>
    </location>
</feature>
<accession>A0A843W1S4</accession>
<protein>
    <submittedName>
        <fullName evidence="2">Uncharacterized protein</fullName>
    </submittedName>
</protein>
<comment type="caution">
    <text evidence="2">The sequence shown here is derived from an EMBL/GenBank/DDBJ whole genome shotgun (WGS) entry which is preliminary data.</text>
</comment>
<reference evidence="2" key="1">
    <citation type="submission" date="2017-07" db="EMBL/GenBank/DDBJ databases">
        <title>Taro Niue Genome Assembly and Annotation.</title>
        <authorList>
            <person name="Atibalentja N."/>
            <person name="Keating K."/>
            <person name="Fields C.J."/>
        </authorList>
    </citation>
    <scope>NUCLEOTIDE SEQUENCE</scope>
    <source>
        <strain evidence="2">Niue_2</strain>
        <tissue evidence="2">Leaf</tissue>
    </source>
</reference>
<evidence type="ECO:0000313" key="2">
    <source>
        <dbReference type="EMBL" id="MQM01996.1"/>
    </source>
</evidence>
<dbReference type="Proteomes" id="UP000652761">
    <property type="component" value="Unassembled WGS sequence"/>
</dbReference>
<feature type="non-terminal residue" evidence="2">
    <location>
        <position position="1"/>
    </location>
</feature>
<gene>
    <name evidence="2" type="ORF">Taro_034756</name>
</gene>
<evidence type="ECO:0000313" key="3">
    <source>
        <dbReference type="Proteomes" id="UP000652761"/>
    </source>
</evidence>
<feature type="region of interest" description="Disordered" evidence="1">
    <location>
        <begin position="38"/>
        <end position="138"/>
    </location>
</feature>
<keyword evidence="3" id="KW-1185">Reference proteome</keyword>
<evidence type="ECO:0000256" key="1">
    <source>
        <dbReference type="SAM" id="MobiDB-lite"/>
    </source>
</evidence>
<proteinExistence type="predicted"/>
<dbReference type="EMBL" id="NMUH01002771">
    <property type="protein sequence ID" value="MQM01996.1"/>
    <property type="molecule type" value="Genomic_DNA"/>
</dbReference>
<sequence length="259" mass="28165">LAGHCWLQAPGYRQLVCWLAKLGGDACSAAIHEREAPRPRQLTGYEHDSREERAALRDLPPPLFLPADEQQQQRRGRPAQQQRGRAAVEAGRRHGRSGGASKGGRAREAGSSPEQQQRRAAVVQAAAVEASGSDGGALPPSFPAPVFFSYLPWESPVGSDGRGVLRPAQAGTGAAQTQAAGQSKNLIFCRFELAELDQVHDIGGDYLEPKVMETQLAVSQAETAITSTKIMQVMNWREMTTLLMRDRAVHAILLYMLTF</sequence>
<feature type="compositionally biased region" description="Basic and acidic residues" evidence="1">
    <location>
        <begin position="45"/>
        <end position="56"/>
    </location>
</feature>